<feature type="region of interest" description="Disordered" evidence="3">
    <location>
        <begin position="24"/>
        <end position="79"/>
    </location>
</feature>
<dbReference type="GO" id="GO:0003729">
    <property type="term" value="F:mRNA binding"/>
    <property type="evidence" value="ECO:0007669"/>
    <property type="project" value="TreeGrafter"/>
</dbReference>
<organism evidence="6 7">
    <name type="scientific">Candida albicans</name>
    <name type="common">Yeast</name>
    <dbReference type="NCBI Taxonomy" id="5476"/>
    <lineage>
        <taxon>Eukaryota</taxon>
        <taxon>Fungi</taxon>
        <taxon>Dikarya</taxon>
        <taxon>Ascomycota</taxon>
        <taxon>Saccharomycotina</taxon>
        <taxon>Pichiomycetes</taxon>
        <taxon>Debaryomycetaceae</taxon>
        <taxon>Candida/Lodderomyces clade</taxon>
        <taxon>Candida</taxon>
    </lineage>
</organism>
<accession>A0A8H6C585</accession>
<dbReference type="SUPFAM" id="SSF48371">
    <property type="entry name" value="ARM repeat"/>
    <property type="match status" value="1"/>
</dbReference>
<feature type="repeat" description="Pumilio" evidence="2">
    <location>
        <begin position="380"/>
        <end position="418"/>
    </location>
</feature>
<dbReference type="PANTHER" id="PTHR12537:SF13">
    <property type="entry name" value="PUMILIO HOMOLOGY DOMAIN FAMILY MEMBER 4"/>
    <property type="match status" value="1"/>
</dbReference>
<dbReference type="Pfam" id="PF00806">
    <property type="entry name" value="PUF"/>
    <property type="match status" value="5"/>
</dbReference>
<feature type="repeat" description="Pumilio" evidence="2">
    <location>
        <begin position="201"/>
        <end position="236"/>
    </location>
</feature>
<dbReference type="PRINTS" id="PR01217">
    <property type="entry name" value="PRICHEXTENSN"/>
</dbReference>
<keyword evidence="4" id="KW-0472">Membrane</keyword>
<evidence type="ECO:0000256" key="3">
    <source>
        <dbReference type="SAM" id="MobiDB-lite"/>
    </source>
</evidence>
<dbReference type="GO" id="GO:0010608">
    <property type="term" value="P:post-transcriptional regulation of gene expression"/>
    <property type="evidence" value="ECO:0007669"/>
    <property type="project" value="TreeGrafter"/>
</dbReference>
<protein>
    <submittedName>
        <fullName evidence="6">Pumilio-family RNA binding repeat protein</fullName>
    </submittedName>
</protein>
<dbReference type="GO" id="GO:0010629">
    <property type="term" value="P:negative regulation of gene expression"/>
    <property type="evidence" value="ECO:0007669"/>
    <property type="project" value="UniProtKB-ARBA"/>
</dbReference>
<dbReference type="Gene3D" id="1.25.10.10">
    <property type="entry name" value="Leucine-rich Repeat Variant"/>
    <property type="match status" value="2"/>
</dbReference>
<keyword evidence="1" id="KW-0677">Repeat</keyword>
<dbReference type="InterPro" id="IPR011989">
    <property type="entry name" value="ARM-like"/>
</dbReference>
<feature type="region of interest" description="Disordered" evidence="3">
    <location>
        <begin position="93"/>
        <end position="114"/>
    </location>
</feature>
<feature type="transmembrane region" description="Helical" evidence="4">
    <location>
        <begin position="325"/>
        <end position="346"/>
    </location>
</feature>
<reference evidence="6 7" key="1">
    <citation type="submission" date="2020-03" db="EMBL/GenBank/DDBJ databases">
        <title>FDA dAtabase for Regulatory Grade micrObial Sequences (FDA-ARGOS): Supporting development and validation of Infectious Disease Dx tests.</title>
        <authorList>
            <person name="Campos J."/>
            <person name="Goldberg B."/>
            <person name="Tallon L."/>
            <person name="Sadzewicz L."/>
            <person name="Vavikolanu K."/>
            <person name="Mehta A."/>
            <person name="Aluvathingal J."/>
            <person name="Nadendla S."/>
            <person name="Nandy P."/>
            <person name="Geyer C."/>
            <person name="Yan Y."/>
            <person name="Sichtig H."/>
        </authorList>
    </citation>
    <scope>NUCLEOTIDE SEQUENCE [LARGE SCALE GENOMIC DNA]</scope>
    <source>
        <strain evidence="6 7">FDAARGOS_656</strain>
    </source>
</reference>
<dbReference type="InterPro" id="IPR016024">
    <property type="entry name" value="ARM-type_fold"/>
</dbReference>
<name>A0A8H6C585_CANAX</name>
<dbReference type="SMART" id="SM00025">
    <property type="entry name" value="Pumilio"/>
    <property type="match status" value="5"/>
</dbReference>
<evidence type="ECO:0000256" key="1">
    <source>
        <dbReference type="ARBA" id="ARBA00022737"/>
    </source>
</evidence>
<feature type="repeat" description="Pumilio" evidence="2">
    <location>
        <begin position="274"/>
        <end position="309"/>
    </location>
</feature>
<evidence type="ECO:0000256" key="4">
    <source>
        <dbReference type="SAM" id="Phobius"/>
    </source>
</evidence>
<dbReference type="AlphaFoldDB" id="A0A8H6C585"/>
<feature type="compositionally biased region" description="Pro residues" evidence="3">
    <location>
        <begin position="53"/>
        <end position="72"/>
    </location>
</feature>
<feature type="repeat" description="Pumilio" evidence="2">
    <location>
        <begin position="237"/>
        <end position="272"/>
    </location>
</feature>
<dbReference type="PROSITE" id="PS50303">
    <property type="entry name" value="PUM_HD"/>
    <property type="match status" value="1"/>
</dbReference>
<evidence type="ECO:0000256" key="2">
    <source>
        <dbReference type="PROSITE-ProRule" id="PRU00317"/>
    </source>
</evidence>
<comment type="caution">
    <text evidence="6">The sequence shown here is derived from an EMBL/GenBank/DDBJ whole genome shotgun (WGS) entry which is preliminary data.</text>
</comment>
<keyword evidence="4" id="KW-0812">Transmembrane</keyword>
<proteinExistence type="predicted"/>
<evidence type="ECO:0000313" key="7">
    <source>
        <dbReference type="Proteomes" id="UP000536275"/>
    </source>
</evidence>
<dbReference type="Proteomes" id="UP000536275">
    <property type="component" value="Unassembled WGS sequence"/>
</dbReference>
<feature type="compositionally biased region" description="Pro residues" evidence="3">
    <location>
        <begin position="32"/>
        <end position="44"/>
    </location>
</feature>
<dbReference type="EMBL" id="JABWAD010000007">
    <property type="protein sequence ID" value="KAF6072682.1"/>
    <property type="molecule type" value="Genomic_DNA"/>
</dbReference>
<feature type="compositionally biased region" description="Low complexity" evidence="3">
    <location>
        <begin position="96"/>
        <end position="107"/>
    </location>
</feature>
<gene>
    <name evidence="6" type="ORF">FOB64_000692</name>
</gene>
<dbReference type="PROSITE" id="PS50302">
    <property type="entry name" value="PUM"/>
    <property type="match status" value="4"/>
</dbReference>
<evidence type="ECO:0000259" key="5">
    <source>
        <dbReference type="PROSITE" id="PS50303"/>
    </source>
</evidence>
<dbReference type="InterPro" id="IPR033133">
    <property type="entry name" value="PUM-HD"/>
</dbReference>
<dbReference type="InterPro" id="IPR001313">
    <property type="entry name" value="Pumilio_RNA-bd_rpt"/>
</dbReference>
<keyword evidence="4" id="KW-1133">Transmembrane helix</keyword>
<dbReference type="PANTHER" id="PTHR12537">
    <property type="entry name" value="RNA BINDING PROTEIN PUMILIO-RELATED"/>
    <property type="match status" value="1"/>
</dbReference>
<evidence type="ECO:0000313" key="6">
    <source>
        <dbReference type="EMBL" id="KAF6072682.1"/>
    </source>
</evidence>
<sequence>MSNMPPPLPPHSMGLPSFSPFPHPSFYQGYIPSPPAHTPTPAPPIIQESQVPTPAPVPVPAPQPNQPQPPTMWNPLHSPLVRLPFGQQQLQTVYSPTQSTQSPLLPQQGPPQPQPAFPMMPQHNFHQHNQYHPRPHYRNNNGMMNVHRKNLRRKEDSAKYSDAKLQDFTGSILTLCKDQHGCRFLQRELINETNATLIFNEIYFKAVELMIDPFGNYLIQKLFTMINLEQRLVLINQCSNELFRIALDPHGTRSLQKLIDVIETNEEIEIITRNLYSNIVVLSRDLNGNHVVQKILTKFNTISSDSNSSDSNRDGASIKTKINSFLILFKPIFYILLVIDMGVVYYRGVWIMGTNNNVNNYHKRLPSILSNYLWIHMVITLYNHGQAFNQLLNDPFGNYVLQTSLDVANLEQFEQLSKILLPLLPNIKSTPHGRRILNKIQQ</sequence>
<feature type="domain" description="PUM-HD" evidence="5">
    <location>
        <begin position="146"/>
        <end position="442"/>
    </location>
</feature>
<dbReference type="GO" id="GO:0005737">
    <property type="term" value="C:cytoplasm"/>
    <property type="evidence" value="ECO:0007669"/>
    <property type="project" value="TreeGrafter"/>
</dbReference>